<gene>
    <name evidence="2" type="ORF">JM93_03815</name>
</gene>
<evidence type="ECO:0000313" key="2">
    <source>
        <dbReference type="EMBL" id="TWI81853.1"/>
    </source>
</evidence>
<dbReference type="PANTHER" id="PTHR43194">
    <property type="entry name" value="HYDROLASE ALPHA/BETA FOLD FAMILY"/>
    <property type="match status" value="1"/>
</dbReference>
<protein>
    <submittedName>
        <fullName evidence="2">Pimeloyl-ACP methyl ester carboxylesterase</fullName>
    </submittedName>
</protein>
<keyword evidence="3" id="KW-1185">Reference proteome</keyword>
<comment type="caution">
    <text evidence="2">The sequence shown here is derived from an EMBL/GenBank/DDBJ whole genome shotgun (WGS) entry which is preliminary data.</text>
</comment>
<dbReference type="OrthoDB" id="9814966at2"/>
<evidence type="ECO:0000313" key="3">
    <source>
        <dbReference type="Proteomes" id="UP000320593"/>
    </source>
</evidence>
<dbReference type="SUPFAM" id="SSF53474">
    <property type="entry name" value="alpha/beta-Hydrolases"/>
    <property type="match status" value="1"/>
</dbReference>
<dbReference type="EMBL" id="VLLF01000010">
    <property type="protein sequence ID" value="TWI81853.1"/>
    <property type="molecule type" value="Genomic_DNA"/>
</dbReference>
<dbReference type="Gene3D" id="3.40.50.1820">
    <property type="entry name" value="alpha/beta hydrolase"/>
    <property type="match status" value="1"/>
</dbReference>
<proteinExistence type="predicted"/>
<sequence>MAKHVILIHGAFAGPWSFENYRRFFADRGWTCHTPALRFHDGDPAAETDPAFAQTSVADYTDDIAKLAASLDEPPILLGHAIAATIAQQVAARGLASGLVLINPNAPWGLLPETDDERAVAKAFMQMGPFWEKPMRVDFDLMAPFALNKLSEAEQHAVFDQLGPESGRVMFELFFWMFDDTQATKVAFDQVTCPVLVVSGEEDRAVRHQVGAWIAAQYGDKGTFHVAPDHAHFLFMEPGWEKIAALCADWMDTRAASAGS</sequence>
<reference evidence="2 3" key="1">
    <citation type="submission" date="2019-07" db="EMBL/GenBank/DDBJ databases">
        <title>Genomic Encyclopedia of Archaeal and Bacterial Type Strains, Phase II (KMG-II): from individual species to whole genera.</title>
        <authorList>
            <person name="Goeker M."/>
        </authorList>
    </citation>
    <scope>NUCLEOTIDE SEQUENCE [LARGE SCALE GENOMIC DNA]</scope>
    <source>
        <strain evidence="2 3">ATCC BAA-252</strain>
    </source>
</reference>
<dbReference type="Proteomes" id="UP000320593">
    <property type="component" value="Unassembled WGS sequence"/>
</dbReference>
<dbReference type="AlphaFoldDB" id="A0A562SL72"/>
<evidence type="ECO:0000259" key="1">
    <source>
        <dbReference type="Pfam" id="PF12697"/>
    </source>
</evidence>
<dbReference type="InterPro" id="IPR050228">
    <property type="entry name" value="Carboxylesterase_BioH"/>
</dbReference>
<dbReference type="InterPro" id="IPR000073">
    <property type="entry name" value="AB_hydrolase_1"/>
</dbReference>
<dbReference type="PANTHER" id="PTHR43194:SF2">
    <property type="entry name" value="PEROXISOMAL MEMBRANE PROTEIN LPX1"/>
    <property type="match status" value="1"/>
</dbReference>
<feature type="domain" description="AB hydrolase-1" evidence="1">
    <location>
        <begin position="5"/>
        <end position="238"/>
    </location>
</feature>
<dbReference type="RefSeq" id="WP_145346456.1">
    <property type="nucleotide sequence ID" value="NZ_SMLY01000072.1"/>
</dbReference>
<name>A0A562SL72_9HYPH</name>
<organism evidence="2 3">
    <name type="scientific">Roseibium hamelinense</name>
    <dbReference type="NCBI Taxonomy" id="150831"/>
    <lineage>
        <taxon>Bacteria</taxon>
        <taxon>Pseudomonadati</taxon>
        <taxon>Pseudomonadota</taxon>
        <taxon>Alphaproteobacteria</taxon>
        <taxon>Hyphomicrobiales</taxon>
        <taxon>Stappiaceae</taxon>
        <taxon>Roseibium</taxon>
    </lineage>
</organism>
<dbReference type="Pfam" id="PF12697">
    <property type="entry name" value="Abhydrolase_6"/>
    <property type="match status" value="1"/>
</dbReference>
<accession>A0A562SL72</accession>
<dbReference type="InterPro" id="IPR029058">
    <property type="entry name" value="AB_hydrolase_fold"/>
</dbReference>